<protein>
    <submittedName>
        <fullName evidence="1">Uncharacterized protein</fullName>
    </submittedName>
</protein>
<comment type="caution">
    <text evidence="1">The sequence shown here is derived from an EMBL/GenBank/DDBJ whole genome shotgun (WGS) entry which is preliminary data.</text>
</comment>
<dbReference type="AlphaFoldDB" id="A0A919RQR7"/>
<evidence type="ECO:0000313" key="1">
    <source>
        <dbReference type="EMBL" id="GII96974.1"/>
    </source>
</evidence>
<evidence type="ECO:0000313" key="2">
    <source>
        <dbReference type="Proteomes" id="UP000606172"/>
    </source>
</evidence>
<dbReference type="Proteomes" id="UP000606172">
    <property type="component" value="Unassembled WGS sequence"/>
</dbReference>
<sequence length="61" mass="6072">MAAGACRLSCRVAPRSARSESAAVIHGAPRFGTAPGEVLAALTGKDLTPPAYTGSGLDSVM</sequence>
<dbReference type="EMBL" id="BOOW01000053">
    <property type="protein sequence ID" value="GII96974.1"/>
    <property type="molecule type" value="Genomic_DNA"/>
</dbReference>
<proteinExistence type="predicted"/>
<gene>
    <name evidence="1" type="ORF">Ssi02_72050</name>
</gene>
<name>A0A919RQR7_9ACTN</name>
<organism evidence="1 2">
    <name type="scientific">Sinosporangium siamense</name>
    <dbReference type="NCBI Taxonomy" id="1367973"/>
    <lineage>
        <taxon>Bacteria</taxon>
        <taxon>Bacillati</taxon>
        <taxon>Actinomycetota</taxon>
        <taxon>Actinomycetes</taxon>
        <taxon>Streptosporangiales</taxon>
        <taxon>Streptosporangiaceae</taxon>
        <taxon>Sinosporangium</taxon>
    </lineage>
</organism>
<keyword evidence="2" id="KW-1185">Reference proteome</keyword>
<reference evidence="1" key="1">
    <citation type="submission" date="2021-01" db="EMBL/GenBank/DDBJ databases">
        <title>Whole genome shotgun sequence of Sinosporangium siamense NBRC 109515.</title>
        <authorList>
            <person name="Komaki H."/>
            <person name="Tamura T."/>
        </authorList>
    </citation>
    <scope>NUCLEOTIDE SEQUENCE</scope>
    <source>
        <strain evidence="1">NBRC 109515</strain>
    </source>
</reference>
<accession>A0A919RQR7</accession>